<dbReference type="RefSeq" id="WP_159223319.1">
    <property type="nucleotide sequence ID" value="NZ_LR733469.1"/>
</dbReference>
<gene>
    <name evidence="1" type="ORF">PANT111_150107</name>
</gene>
<evidence type="ECO:0000313" key="2">
    <source>
        <dbReference type="Proteomes" id="UP000433737"/>
    </source>
</evidence>
<dbReference type="AlphaFoldDB" id="A0AAX3J3N6"/>
<protein>
    <submittedName>
        <fullName evidence="1">MFS transporter permease</fullName>
    </submittedName>
</protein>
<comment type="caution">
    <text evidence="1">The sequence shown here is derived from an EMBL/GenBank/DDBJ whole genome shotgun (WGS) entry which is preliminary data.</text>
</comment>
<dbReference type="EMBL" id="CABWMH010000007">
    <property type="protein sequence ID" value="VXB50784.1"/>
    <property type="molecule type" value="Genomic_DNA"/>
</dbReference>
<proteinExistence type="predicted"/>
<reference evidence="1 2" key="1">
    <citation type="submission" date="2019-10" db="EMBL/GenBank/DDBJ databases">
        <authorList>
            <person name="Karimi E."/>
        </authorList>
    </citation>
    <scope>NUCLEOTIDE SEQUENCE [LARGE SCALE GENOMIC DNA]</scope>
    <source>
        <strain evidence="1">Pantoea sp. 111</strain>
    </source>
</reference>
<evidence type="ECO:0000313" key="1">
    <source>
        <dbReference type="EMBL" id="VXB50784.1"/>
    </source>
</evidence>
<accession>A0AAX3J3N6</accession>
<name>A0AAX3J3N6_9GAMM</name>
<organism evidence="1 2">
    <name type="scientific">Pantoea brenneri</name>
    <dbReference type="NCBI Taxonomy" id="472694"/>
    <lineage>
        <taxon>Bacteria</taxon>
        <taxon>Pseudomonadati</taxon>
        <taxon>Pseudomonadota</taxon>
        <taxon>Gammaproteobacteria</taxon>
        <taxon>Enterobacterales</taxon>
        <taxon>Erwiniaceae</taxon>
        <taxon>Pantoea</taxon>
    </lineage>
</organism>
<sequence length="57" mass="6163">MIALSIYLMIAAYLLGKLEDGPHSPQSVVICLAWLPAALIYLSALLAENTLGDHPDR</sequence>
<dbReference type="Proteomes" id="UP000433737">
    <property type="component" value="Unassembled WGS sequence"/>
</dbReference>